<feature type="binding site" evidence="14">
    <location>
        <position position="436"/>
    </location>
    <ligand>
        <name>Zn(2+)</name>
        <dbReference type="ChEBI" id="CHEBI:29105"/>
    </ligand>
</feature>
<keyword evidence="5 14" id="KW-0235">DNA replication</keyword>
<feature type="binding site" evidence="14">
    <location>
        <position position="183"/>
    </location>
    <ligand>
        <name>NAD(+)</name>
        <dbReference type="ChEBI" id="CHEBI:57540"/>
    </ligand>
</feature>
<evidence type="ECO:0000256" key="13">
    <source>
        <dbReference type="ARBA" id="ARBA00060881"/>
    </source>
</evidence>
<dbReference type="InterPro" id="IPR013840">
    <property type="entry name" value="DNAligase_N"/>
</dbReference>
<evidence type="ECO:0000256" key="5">
    <source>
        <dbReference type="ARBA" id="ARBA00022705"/>
    </source>
</evidence>
<dbReference type="HAMAP" id="MF_01588">
    <property type="entry name" value="DNA_ligase_A"/>
    <property type="match status" value="1"/>
</dbReference>
<reference evidence="17 18" key="1">
    <citation type="submission" date="2017-02" db="EMBL/GenBank/DDBJ databases">
        <authorList>
            <person name="Peterson S.W."/>
        </authorList>
    </citation>
    <scope>NUCLEOTIDE SEQUENCE [LARGE SCALE GENOMIC DNA]</scope>
    <source>
        <strain evidence="17 18">DSM 45154</strain>
    </source>
</reference>
<evidence type="ECO:0000256" key="11">
    <source>
        <dbReference type="ARBA" id="ARBA00023204"/>
    </source>
</evidence>
<evidence type="ECO:0000256" key="3">
    <source>
        <dbReference type="ARBA" id="ARBA00013308"/>
    </source>
</evidence>
<dbReference type="SUPFAM" id="SSF50249">
    <property type="entry name" value="Nucleic acid-binding proteins"/>
    <property type="match status" value="1"/>
</dbReference>
<dbReference type="PROSITE" id="PS01055">
    <property type="entry name" value="DNA_LIGASE_N1"/>
    <property type="match status" value="1"/>
</dbReference>
<evidence type="ECO:0000256" key="1">
    <source>
        <dbReference type="ARBA" id="ARBA00004067"/>
    </source>
</evidence>
<dbReference type="PANTHER" id="PTHR23389:SF9">
    <property type="entry name" value="DNA LIGASE"/>
    <property type="match status" value="1"/>
</dbReference>
<comment type="cofactor">
    <cofactor evidence="14">
        <name>Mg(2+)</name>
        <dbReference type="ChEBI" id="CHEBI:18420"/>
    </cofactor>
    <cofactor evidence="14">
        <name>Mn(2+)</name>
        <dbReference type="ChEBI" id="CHEBI:29035"/>
    </cofactor>
</comment>
<evidence type="ECO:0000256" key="10">
    <source>
        <dbReference type="ARBA" id="ARBA00023027"/>
    </source>
</evidence>
<dbReference type="Pfam" id="PF12826">
    <property type="entry name" value="HHH_2"/>
    <property type="match status" value="1"/>
</dbReference>
<dbReference type="Pfam" id="PF01653">
    <property type="entry name" value="DNA_ligase_aden"/>
    <property type="match status" value="1"/>
</dbReference>
<dbReference type="PIRSF" id="PIRSF001604">
    <property type="entry name" value="LigA"/>
    <property type="match status" value="1"/>
</dbReference>
<feature type="binding site" evidence="14">
    <location>
        <position position="323"/>
    </location>
    <ligand>
        <name>NAD(+)</name>
        <dbReference type="ChEBI" id="CHEBI:57540"/>
    </ligand>
</feature>
<dbReference type="Pfam" id="PF00533">
    <property type="entry name" value="BRCT"/>
    <property type="match status" value="1"/>
</dbReference>
<accession>A0A1T4SEL0</accession>
<comment type="function">
    <text evidence="1 14">DNA ligase that catalyzes the formation of phosphodiester linkages between 5'-phosphoryl and 3'-hydroxyl groups in double-stranded DNA using NAD as a coenzyme and as the energy source for the reaction. It is essential for DNA replication and repair of damaged DNA.</text>
</comment>
<sequence>MSAEESTIVDGVPAEVRERHAELSQDIDDHSYRYYMGRPTIPDADYDALMLELRGLEERYPSLRTPDSPTQKVGAPISNEFAAVEHLERMQSLDNAFDPEQLAAWANRVENEITVDAYLCELKIDGLAVDLVYEKGRLVRAATRGDGRVGEDITLNVRTIQAVPEVLDGSLQPVPDLLEVRGEVFLPGKAFEELNARLVGEGKPAFRNPRNAAAGSLRQKDPRVTATRPLSMLVHGVGAHEGVSFTHQSHAYELLAAWGLPVSDRTRVVGSLDEVRSYIDHYAEHRHDPEYEIDGVVIKVDDVSVQRRLGSTSRAPRWAIAYKYPPEEVTTRLLDIRVNVGRTGRVTPYGVMEPVMVAGSEVEFATLHNAQEVARKGVLIGDTVVLRKAGDVIPEIVGPVEEQRDGSERPFVMPQVCPECGTPLGQQKEGDVDLRCPNSRSCPGQLRERLFYIAGRKALDIEALGYVAATALTQPLEPAEPPLRDEGDLFDLTVDRLLPIRTQVLDADSGLPKIDPKTGEPKVVTFFANQKGEPKKTVQKLFEQLEQAKQRPLWRVLVALSIRHVGPRAAEDLARHFRSIDAIAAAGEEELASVDGVGPTIARSIVEWFEVDWHREIVEKWRAAGVRMQEEGADEGPRPLEGLTLVITGSLEGFSRDGAKEAVQNLGGKVTGSVSKKTDFLVAGESPGSKYDKAVQLKVPILDEEGLRVLLAEGPEAAKARVIEALGEHAE</sequence>
<dbReference type="SUPFAM" id="SSF52113">
    <property type="entry name" value="BRCT domain"/>
    <property type="match status" value="1"/>
</dbReference>
<proteinExistence type="inferred from homology"/>
<dbReference type="EC" id="6.5.1.2" evidence="2 14"/>
<keyword evidence="11 14" id="KW-0234">DNA repair</keyword>
<evidence type="ECO:0000256" key="14">
    <source>
        <dbReference type="HAMAP-Rule" id="MF_01588"/>
    </source>
</evidence>
<dbReference type="GO" id="GO:0006260">
    <property type="term" value="P:DNA replication"/>
    <property type="evidence" value="ECO:0007669"/>
    <property type="project" value="UniProtKB-KW"/>
</dbReference>
<dbReference type="GO" id="GO:0003911">
    <property type="term" value="F:DNA ligase (NAD+) activity"/>
    <property type="evidence" value="ECO:0007669"/>
    <property type="project" value="UniProtKB-UniRule"/>
</dbReference>
<dbReference type="NCBIfam" id="NF005932">
    <property type="entry name" value="PRK07956.1"/>
    <property type="match status" value="1"/>
</dbReference>
<dbReference type="GO" id="GO:0003677">
    <property type="term" value="F:DNA binding"/>
    <property type="evidence" value="ECO:0007669"/>
    <property type="project" value="InterPro"/>
</dbReference>
<dbReference type="SMART" id="SM00292">
    <property type="entry name" value="BRCT"/>
    <property type="match status" value="1"/>
</dbReference>
<dbReference type="FunFam" id="2.40.50.140:FF:000012">
    <property type="entry name" value="DNA ligase"/>
    <property type="match status" value="1"/>
</dbReference>
<dbReference type="AlphaFoldDB" id="A0A1T4SEL0"/>
<dbReference type="InterPro" id="IPR033136">
    <property type="entry name" value="DNA_ligase_CS"/>
</dbReference>
<dbReference type="Gene3D" id="3.40.50.10190">
    <property type="entry name" value="BRCT domain"/>
    <property type="match status" value="1"/>
</dbReference>
<dbReference type="Gene3D" id="3.30.470.30">
    <property type="entry name" value="DNA ligase/mRNA capping enzyme"/>
    <property type="match status" value="1"/>
</dbReference>
<protein>
    <recommendedName>
        <fullName evidence="3 14">DNA ligase</fullName>
        <ecNumber evidence="2 14">6.5.1.2</ecNumber>
    </recommendedName>
    <alternativeName>
        <fullName evidence="14">Polydeoxyribonucleotide synthase [NAD(+)]</fullName>
    </alternativeName>
</protein>
<feature type="binding site" evidence="14">
    <location>
        <position position="121"/>
    </location>
    <ligand>
        <name>NAD(+)</name>
        <dbReference type="ChEBI" id="CHEBI:57540"/>
    </ligand>
</feature>
<gene>
    <name evidence="14" type="primary">ligA</name>
    <name evidence="17" type="ORF">SAMN02745673_03457</name>
</gene>
<dbReference type="NCBIfam" id="TIGR00575">
    <property type="entry name" value="dnlj"/>
    <property type="match status" value="1"/>
</dbReference>
<comment type="similarity">
    <text evidence="13 14">Belongs to the NAD-dependent DNA ligase family. LigA subfamily.</text>
</comment>
<dbReference type="Pfam" id="PF03119">
    <property type="entry name" value="DNA_ligase_ZBD"/>
    <property type="match status" value="1"/>
</dbReference>
<dbReference type="GO" id="GO:0005829">
    <property type="term" value="C:cytosol"/>
    <property type="evidence" value="ECO:0007669"/>
    <property type="project" value="TreeGrafter"/>
</dbReference>
<dbReference type="GO" id="GO:0006281">
    <property type="term" value="P:DNA repair"/>
    <property type="evidence" value="ECO:0007669"/>
    <property type="project" value="UniProtKB-KW"/>
</dbReference>
<keyword evidence="18" id="KW-1185">Reference proteome</keyword>
<keyword evidence="6 14" id="KW-0479">Metal-binding</keyword>
<dbReference type="Gene3D" id="6.20.10.30">
    <property type="match status" value="1"/>
</dbReference>
<feature type="domain" description="BRCT" evidence="16">
    <location>
        <begin position="635"/>
        <end position="707"/>
    </location>
</feature>
<evidence type="ECO:0000256" key="15">
    <source>
        <dbReference type="RuleBase" id="RU000618"/>
    </source>
</evidence>
<dbReference type="CDD" id="cd00114">
    <property type="entry name" value="LIGANc"/>
    <property type="match status" value="1"/>
</dbReference>
<dbReference type="OrthoDB" id="9759736at2"/>
<keyword evidence="8 14" id="KW-0862">Zinc</keyword>
<dbReference type="InterPro" id="IPR036420">
    <property type="entry name" value="BRCT_dom_sf"/>
</dbReference>
<keyword evidence="10 14" id="KW-0520">NAD</keyword>
<dbReference type="GO" id="GO:0046872">
    <property type="term" value="F:metal ion binding"/>
    <property type="evidence" value="ECO:0007669"/>
    <property type="project" value="UniProtKB-KW"/>
</dbReference>
<organism evidence="17 18">
    <name type="scientific">Marinactinospora thermotolerans DSM 45154</name>
    <dbReference type="NCBI Taxonomy" id="1122192"/>
    <lineage>
        <taxon>Bacteria</taxon>
        <taxon>Bacillati</taxon>
        <taxon>Actinomycetota</taxon>
        <taxon>Actinomycetes</taxon>
        <taxon>Streptosporangiales</taxon>
        <taxon>Nocardiopsidaceae</taxon>
        <taxon>Marinactinospora</taxon>
    </lineage>
</organism>
<feature type="binding site" evidence="14">
    <location>
        <position position="417"/>
    </location>
    <ligand>
        <name>Zn(2+)</name>
        <dbReference type="ChEBI" id="CHEBI:29105"/>
    </ligand>
</feature>
<evidence type="ECO:0000256" key="4">
    <source>
        <dbReference type="ARBA" id="ARBA00022598"/>
    </source>
</evidence>
<dbReference type="InterPro" id="IPR010994">
    <property type="entry name" value="RuvA_2-like"/>
</dbReference>
<evidence type="ECO:0000256" key="2">
    <source>
        <dbReference type="ARBA" id="ARBA00012722"/>
    </source>
</evidence>
<dbReference type="FunFam" id="3.30.470.30:FF:000001">
    <property type="entry name" value="DNA ligase"/>
    <property type="match status" value="1"/>
</dbReference>
<dbReference type="STRING" id="1122192.SAMN02745673_03457"/>
<dbReference type="SMART" id="SM00532">
    <property type="entry name" value="LIGANc"/>
    <property type="match status" value="1"/>
</dbReference>
<dbReference type="InterPro" id="IPR001679">
    <property type="entry name" value="DNA_ligase"/>
</dbReference>
<dbReference type="InterPro" id="IPR013839">
    <property type="entry name" value="DNAligase_adenylation"/>
</dbReference>
<keyword evidence="14" id="KW-0464">Manganese</keyword>
<dbReference type="PANTHER" id="PTHR23389">
    <property type="entry name" value="CHROMOSOME TRANSMISSION FIDELITY FACTOR 18"/>
    <property type="match status" value="1"/>
</dbReference>
<dbReference type="Pfam" id="PF03120">
    <property type="entry name" value="OB_DNA_ligase"/>
    <property type="match status" value="1"/>
</dbReference>
<keyword evidence="4 14" id="KW-0436">Ligase</keyword>
<comment type="catalytic activity">
    <reaction evidence="12 14 15">
        <text>NAD(+) + (deoxyribonucleotide)n-3'-hydroxyl + 5'-phospho-(deoxyribonucleotide)m = (deoxyribonucleotide)n+m + AMP + beta-nicotinamide D-nucleotide.</text>
        <dbReference type="EC" id="6.5.1.2"/>
    </reaction>
</comment>
<feature type="binding site" evidence="14">
    <location>
        <position position="442"/>
    </location>
    <ligand>
        <name>Zn(2+)</name>
        <dbReference type="ChEBI" id="CHEBI:29105"/>
    </ligand>
</feature>
<dbReference type="Proteomes" id="UP000190637">
    <property type="component" value="Unassembled WGS sequence"/>
</dbReference>
<dbReference type="InterPro" id="IPR001357">
    <property type="entry name" value="BRCT_dom"/>
</dbReference>
<dbReference type="InterPro" id="IPR004149">
    <property type="entry name" value="Znf_DNAligase_C4"/>
</dbReference>
<feature type="binding site" evidence="14">
    <location>
        <position position="420"/>
    </location>
    <ligand>
        <name>Zn(2+)</name>
        <dbReference type="ChEBI" id="CHEBI:29105"/>
    </ligand>
</feature>
<dbReference type="SUPFAM" id="SSF47781">
    <property type="entry name" value="RuvA domain 2-like"/>
    <property type="match status" value="1"/>
</dbReference>
<evidence type="ECO:0000313" key="17">
    <source>
        <dbReference type="EMBL" id="SKA26627.1"/>
    </source>
</evidence>
<dbReference type="PROSITE" id="PS50172">
    <property type="entry name" value="BRCT"/>
    <property type="match status" value="1"/>
</dbReference>
<evidence type="ECO:0000259" key="16">
    <source>
        <dbReference type="PROSITE" id="PS50172"/>
    </source>
</evidence>
<name>A0A1T4SEL0_9ACTN</name>
<evidence type="ECO:0000256" key="6">
    <source>
        <dbReference type="ARBA" id="ARBA00022723"/>
    </source>
</evidence>
<dbReference type="Gene3D" id="1.10.287.610">
    <property type="entry name" value="Helix hairpin bin"/>
    <property type="match status" value="1"/>
</dbReference>
<feature type="binding site" evidence="14">
    <location>
        <position position="299"/>
    </location>
    <ligand>
        <name>NAD(+)</name>
        <dbReference type="ChEBI" id="CHEBI:57540"/>
    </ligand>
</feature>
<dbReference type="FunFam" id="3.40.50.10190:FF:000054">
    <property type="entry name" value="DNA ligase"/>
    <property type="match status" value="1"/>
</dbReference>
<feature type="binding site" evidence="14">
    <location>
        <begin position="92"/>
        <end position="93"/>
    </location>
    <ligand>
        <name>NAD(+)</name>
        <dbReference type="ChEBI" id="CHEBI:57540"/>
    </ligand>
</feature>
<dbReference type="Gene3D" id="1.10.150.20">
    <property type="entry name" value="5' to 3' exonuclease, C-terminal subdomain"/>
    <property type="match status" value="2"/>
</dbReference>
<dbReference type="SMART" id="SM00278">
    <property type="entry name" value="HhH1"/>
    <property type="match status" value="2"/>
</dbReference>
<evidence type="ECO:0000256" key="9">
    <source>
        <dbReference type="ARBA" id="ARBA00022842"/>
    </source>
</evidence>
<dbReference type="InterPro" id="IPR018239">
    <property type="entry name" value="DNA_ligase_AS"/>
</dbReference>
<feature type="binding site" evidence="14">
    <location>
        <begin position="43"/>
        <end position="47"/>
    </location>
    <ligand>
        <name>NAD(+)</name>
        <dbReference type="ChEBI" id="CHEBI:57540"/>
    </ligand>
</feature>
<dbReference type="PROSITE" id="PS01056">
    <property type="entry name" value="DNA_LIGASE_N2"/>
    <property type="match status" value="1"/>
</dbReference>
<evidence type="ECO:0000256" key="12">
    <source>
        <dbReference type="ARBA" id="ARBA00034005"/>
    </source>
</evidence>
<feature type="active site" description="N6-AMP-lysine intermediate" evidence="14">
    <location>
        <position position="123"/>
    </location>
</feature>
<keyword evidence="7 14" id="KW-0227">DNA damage</keyword>
<evidence type="ECO:0000256" key="7">
    <source>
        <dbReference type="ARBA" id="ARBA00022763"/>
    </source>
</evidence>
<evidence type="ECO:0000256" key="8">
    <source>
        <dbReference type="ARBA" id="ARBA00022833"/>
    </source>
</evidence>
<dbReference type="InterPro" id="IPR012340">
    <property type="entry name" value="NA-bd_OB-fold"/>
</dbReference>
<dbReference type="Gene3D" id="2.40.50.140">
    <property type="entry name" value="Nucleic acid-binding proteins"/>
    <property type="match status" value="1"/>
</dbReference>
<dbReference type="EMBL" id="FUWS01000009">
    <property type="protein sequence ID" value="SKA26627.1"/>
    <property type="molecule type" value="Genomic_DNA"/>
</dbReference>
<dbReference type="InterPro" id="IPR041663">
    <property type="entry name" value="DisA/LigA_HHH"/>
</dbReference>
<evidence type="ECO:0000313" key="18">
    <source>
        <dbReference type="Proteomes" id="UP000190637"/>
    </source>
</evidence>
<dbReference type="InterPro" id="IPR003583">
    <property type="entry name" value="Hlx-hairpin-Hlx_DNA-bd_motif"/>
</dbReference>
<dbReference type="SUPFAM" id="SSF56091">
    <property type="entry name" value="DNA ligase/mRNA capping enzyme, catalytic domain"/>
    <property type="match status" value="1"/>
</dbReference>
<dbReference type="RefSeq" id="WP_078762717.1">
    <property type="nucleotide sequence ID" value="NZ_FUWS01000009.1"/>
</dbReference>
<dbReference type="InterPro" id="IPR004150">
    <property type="entry name" value="NAD_DNA_ligase_OB"/>
</dbReference>
<feature type="binding site" evidence="14">
    <location>
        <position position="144"/>
    </location>
    <ligand>
        <name>NAD(+)</name>
        <dbReference type="ChEBI" id="CHEBI:57540"/>
    </ligand>
</feature>
<dbReference type="FunFam" id="1.10.150.20:FF:000006">
    <property type="entry name" value="DNA ligase"/>
    <property type="match status" value="1"/>
</dbReference>
<keyword evidence="9 14" id="KW-0460">Magnesium</keyword>